<protein>
    <submittedName>
        <fullName evidence="2">Uncharacterized protein</fullName>
    </submittedName>
</protein>
<proteinExistence type="predicted"/>
<organism evidence="2 3">
    <name type="scientific">Dokdonella fugitiva</name>
    <dbReference type="NCBI Taxonomy" id="328517"/>
    <lineage>
        <taxon>Bacteria</taxon>
        <taxon>Pseudomonadati</taxon>
        <taxon>Pseudomonadota</taxon>
        <taxon>Gammaproteobacteria</taxon>
        <taxon>Lysobacterales</taxon>
        <taxon>Rhodanobacteraceae</taxon>
        <taxon>Dokdonella</taxon>
    </lineage>
</organism>
<reference evidence="2 3" key="1">
    <citation type="submission" date="2020-07" db="EMBL/GenBank/DDBJ databases">
        <title>Genomic Encyclopedia of Type Strains, Phase IV (KMG-V): Genome sequencing to study the core and pangenomes of soil and plant-associated prokaryotes.</title>
        <authorList>
            <person name="Whitman W."/>
        </authorList>
    </citation>
    <scope>NUCLEOTIDE SEQUENCE [LARGE SCALE GENOMIC DNA]</scope>
    <source>
        <strain evidence="2 3">RH2WT43</strain>
    </source>
</reference>
<keyword evidence="3" id="KW-1185">Reference proteome</keyword>
<keyword evidence="1" id="KW-0732">Signal</keyword>
<evidence type="ECO:0000313" key="2">
    <source>
        <dbReference type="EMBL" id="MBA8888723.1"/>
    </source>
</evidence>
<comment type="caution">
    <text evidence="2">The sequence shown here is derived from an EMBL/GenBank/DDBJ whole genome shotgun (WGS) entry which is preliminary data.</text>
</comment>
<sequence length="582" mass="63494">MRAAVVLLSLCLPSVAFAAAPFIAAPVPVGSLVVPLCPTEAVTPGAAHLVTFGLPFPRGSVTGAQLANVRVLSGASEVPAFVEQLTPWRHRTNAALDGTSVRVARIQIEHAFTGSACENVSVSWGGVPRTQNRPALVPPRTAWHTVASGSFVAADGVQEPDVYAVLPKDWLARGVLKGVQDVPFDASVAPARDDPATMDATEHWPGYVEADHAQKNNFFSVINEDDAGVAAANQCPYKTDYEPWLYDRSATMYALYFRSGLLKALREAVRASDFYADHIDANGWFTLKGEDTKYVYPENLAYTAWLTGDTTQLAHVPAMLAAHDTFPDVWVTNPDRFWTERHAAFKLLANAIAWELDGGSAQRAKVDAEIAELVRHQDGADGQIPHPPAYVDGGLYHLGTQHDYDWNETSYGASSWMSVLLVDAALRAYATAEDTPTAQLIRRLGTFLRASVVITPEHSYDTYEDALPLPRYAMLSDGSDGQRNYEDIEHALDVAAGLAWAGYFADLTGLPDPTLRDTAAELYYSYDIGVNYWIRPAGPASGLTAYRVAPWRKWGWEQRVAVGFVWAMRAEGDVIFANGYDA</sequence>
<feature type="signal peptide" evidence="1">
    <location>
        <begin position="1"/>
        <end position="18"/>
    </location>
</feature>
<evidence type="ECO:0000256" key="1">
    <source>
        <dbReference type="SAM" id="SignalP"/>
    </source>
</evidence>
<gene>
    <name evidence="2" type="ORF">FHW12_002959</name>
</gene>
<dbReference type="Proteomes" id="UP000550401">
    <property type="component" value="Unassembled WGS sequence"/>
</dbReference>
<feature type="chain" id="PRO_5032607710" evidence="1">
    <location>
        <begin position="19"/>
        <end position="582"/>
    </location>
</feature>
<dbReference type="EMBL" id="JACGXL010000005">
    <property type="protein sequence ID" value="MBA8888723.1"/>
    <property type="molecule type" value="Genomic_DNA"/>
</dbReference>
<accession>A0A839F195</accession>
<dbReference type="AlphaFoldDB" id="A0A839F195"/>
<name>A0A839F195_9GAMM</name>
<dbReference type="RefSeq" id="WP_182531779.1">
    <property type="nucleotide sequence ID" value="NZ_JACGXL010000005.1"/>
</dbReference>
<evidence type="ECO:0000313" key="3">
    <source>
        <dbReference type="Proteomes" id="UP000550401"/>
    </source>
</evidence>